<dbReference type="AlphaFoldDB" id="A0A940WHF8"/>
<dbReference type="GO" id="GO:0030247">
    <property type="term" value="F:polysaccharide binding"/>
    <property type="evidence" value="ECO:0007669"/>
    <property type="project" value="InterPro"/>
</dbReference>
<reference evidence="2" key="1">
    <citation type="submission" date="2021-02" db="EMBL/GenBank/DDBJ databases">
        <title>Draft genome sequence of Microbispora sp. RL4-1S isolated from rice leaves in Thailand.</title>
        <authorList>
            <person name="Muangham S."/>
            <person name="Duangmal K."/>
        </authorList>
    </citation>
    <scope>NUCLEOTIDE SEQUENCE</scope>
    <source>
        <strain evidence="2">RL4-1S</strain>
    </source>
</reference>
<feature type="domain" description="CBM2" evidence="1">
    <location>
        <begin position="9"/>
        <end position="100"/>
    </location>
</feature>
<keyword evidence="3" id="KW-1185">Reference proteome</keyword>
<dbReference type="Pfam" id="PF00553">
    <property type="entry name" value="CBM_2"/>
    <property type="match status" value="1"/>
</dbReference>
<dbReference type="GO" id="GO:0005975">
    <property type="term" value="P:carbohydrate metabolic process"/>
    <property type="evidence" value="ECO:0007669"/>
    <property type="project" value="InterPro"/>
</dbReference>
<dbReference type="InterPro" id="IPR008965">
    <property type="entry name" value="CBM2/CBM3_carb-bd_dom_sf"/>
</dbReference>
<name>A0A940WHF8_9ACTN</name>
<dbReference type="InterPro" id="IPR001919">
    <property type="entry name" value="CBD2"/>
</dbReference>
<dbReference type="Gene3D" id="2.60.40.290">
    <property type="match status" value="1"/>
</dbReference>
<dbReference type="Proteomes" id="UP000674234">
    <property type="component" value="Unassembled WGS sequence"/>
</dbReference>
<evidence type="ECO:0000313" key="3">
    <source>
        <dbReference type="Proteomes" id="UP000674234"/>
    </source>
</evidence>
<organism evidence="2 3">
    <name type="scientific">Microbispora oryzae</name>
    <dbReference type="NCBI Taxonomy" id="2806554"/>
    <lineage>
        <taxon>Bacteria</taxon>
        <taxon>Bacillati</taxon>
        <taxon>Actinomycetota</taxon>
        <taxon>Actinomycetes</taxon>
        <taxon>Streptosporangiales</taxon>
        <taxon>Streptosporangiaceae</taxon>
        <taxon>Microbispora</taxon>
    </lineage>
</organism>
<accession>A0A940WHF8</accession>
<dbReference type="SMART" id="SM00637">
    <property type="entry name" value="CBD_II"/>
    <property type="match status" value="1"/>
</dbReference>
<proteinExistence type="predicted"/>
<comment type="caution">
    <text evidence="2">The sequence shown here is derived from an EMBL/GenBank/DDBJ whole genome shotgun (WGS) entry which is preliminary data.</text>
</comment>
<dbReference type="InterPro" id="IPR012291">
    <property type="entry name" value="CBM2_carb-bd_dom_sf"/>
</dbReference>
<dbReference type="SUPFAM" id="SSF49384">
    <property type="entry name" value="Carbohydrate-binding domain"/>
    <property type="match status" value="1"/>
</dbReference>
<dbReference type="GO" id="GO:0004553">
    <property type="term" value="F:hydrolase activity, hydrolyzing O-glycosyl compounds"/>
    <property type="evidence" value="ECO:0007669"/>
    <property type="project" value="InterPro"/>
</dbReference>
<dbReference type="EMBL" id="JAFCNB010000009">
    <property type="protein sequence ID" value="MBP2705635.1"/>
    <property type="molecule type" value="Genomic_DNA"/>
</dbReference>
<evidence type="ECO:0000259" key="1">
    <source>
        <dbReference type="SMART" id="SM00637"/>
    </source>
</evidence>
<evidence type="ECO:0000313" key="2">
    <source>
        <dbReference type="EMBL" id="MBP2705635.1"/>
    </source>
</evidence>
<gene>
    <name evidence="2" type="ORF">JOL79_17620</name>
</gene>
<protein>
    <submittedName>
        <fullName evidence="2">Cellulose binding domain-containing protein</fullName>
    </submittedName>
</protein>
<sequence length="103" mass="10964">MASLGTRSCEATIRFFLQWTTASWGELTVRNTGTLPITSWTVTFKVPNGLSYLQWNGYNPPGAPVTVTQNGVLLPGDSVTVQFAIGWSGGTVGTPSPITCTAR</sequence>